<organism evidence="1 2">
    <name type="scientific">Paracoccus caeni</name>
    <dbReference type="NCBI Taxonomy" id="657651"/>
    <lineage>
        <taxon>Bacteria</taxon>
        <taxon>Pseudomonadati</taxon>
        <taxon>Pseudomonadota</taxon>
        <taxon>Alphaproteobacteria</taxon>
        <taxon>Rhodobacterales</taxon>
        <taxon>Paracoccaceae</taxon>
        <taxon>Paracoccus</taxon>
    </lineage>
</organism>
<accession>A0A934SIK6</accession>
<evidence type="ECO:0000313" key="1">
    <source>
        <dbReference type="EMBL" id="MBK4215809.1"/>
    </source>
</evidence>
<reference evidence="1" key="1">
    <citation type="submission" date="2021-01" db="EMBL/GenBank/DDBJ databases">
        <title>Paracoccus amoyensis sp. nov., isolated from the surface seawater along the coast of Xiamen Island, China.</title>
        <authorList>
            <person name="Lyu L."/>
        </authorList>
    </citation>
    <scope>NUCLEOTIDE SEQUENCE</scope>
    <source>
        <strain evidence="1">MJ17</strain>
    </source>
</reference>
<protein>
    <submittedName>
        <fullName evidence="1">Uncharacterized protein</fullName>
    </submittedName>
</protein>
<dbReference type="Proteomes" id="UP000640485">
    <property type="component" value="Unassembled WGS sequence"/>
</dbReference>
<comment type="caution">
    <text evidence="1">The sequence shown here is derived from an EMBL/GenBank/DDBJ whole genome shotgun (WGS) entry which is preliminary data.</text>
</comment>
<name>A0A934SIK6_9RHOB</name>
<evidence type="ECO:0000313" key="2">
    <source>
        <dbReference type="Proteomes" id="UP000640485"/>
    </source>
</evidence>
<proteinExistence type="predicted"/>
<dbReference type="RefSeq" id="WP_200685151.1">
    <property type="nucleotide sequence ID" value="NZ_JAEPRQ010000002.1"/>
</dbReference>
<sequence>MEPQESISGAETIVPTLRGKWMATATMVIHGEAAVLQWQAFLAQMQGRIGTTLVPCHTWFRPKDRNGHSLPLEDMADLSDAQTWEHFGMENSEIVRIRTAAAAPLRATRMDLELVNSTGLRPGQVFSIGERLHRVQLHWQPTSTTHRIQFEPPLRQAVPSGARLEIEHPVCKMRFTTETEGLFNQDYADFGPKIDISFQEAI</sequence>
<keyword evidence="2" id="KW-1185">Reference proteome</keyword>
<gene>
    <name evidence="1" type="ORF">JJJ17_07725</name>
</gene>
<dbReference type="AlphaFoldDB" id="A0A934SIK6"/>
<dbReference type="EMBL" id="JAEPRQ010000002">
    <property type="protein sequence ID" value="MBK4215809.1"/>
    <property type="molecule type" value="Genomic_DNA"/>
</dbReference>